<evidence type="ECO:0000256" key="1">
    <source>
        <dbReference type="ARBA" id="ARBA00022801"/>
    </source>
</evidence>
<dbReference type="PANTHER" id="PTHR48081">
    <property type="entry name" value="AB HYDROLASE SUPERFAMILY PROTEIN C4A8.06C"/>
    <property type="match status" value="1"/>
</dbReference>
<accession>A0ABU1MTZ8</accession>
<dbReference type="InterPro" id="IPR002925">
    <property type="entry name" value="Dienelactn_hydro"/>
</dbReference>
<evidence type="ECO:0000313" key="4">
    <source>
        <dbReference type="EMBL" id="MDR6529346.1"/>
    </source>
</evidence>
<dbReference type="RefSeq" id="WP_056751433.1">
    <property type="nucleotide sequence ID" value="NZ_JAVDRL010000001.1"/>
</dbReference>
<comment type="caution">
    <text evidence="4">The sequence shown here is derived from an EMBL/GenBank/DDBJ whole genome shotgun (WGS) entry which is preliminary data.</text>
</comment>
<proteinExistence type="predicted"/>
<dbReference type="InterPro" id="IPR050300">
    <property type="entry name" value="GDXG_lipolytic_enzyme"/>
</dbReference>
<dbReference type="SUPFAM" id="SSF53474">
    <property type="entry name" value="alpha/beta-Hydrolases"/>
    <property type="match status" value="1"/>
</dbReference>
<dbReference type="Pfam" id="PF01738">
    <property type="entry name" value="DLH"/>
    <property type="match status" value="1"/>
</dbReference>
<feature type="domain" description="Dienelactone hydrolase" evidence="3">
    <location>
        <begin position="171"/>
        <end position="289"/>
    </location>
</feature>
<keyword evidence="1" id="KW-0378">Hydrolase</keyword>
<keyword evidence="2" id="KW-0732">Signal</keyword>
<evidence type="ECO:0000313" key="5">
    <source>
        <dbReference type="Proteomes" id="UP001262754"/>
    </source>
</evidence>
<evidence type="ECO:0000259" key="3">
    <source>
        <dbReference type="Pfam" id="PF01738"/>
    </source>
</evidence>
<gene>
    <name evidence="4" type="ORF">J2800_000061</name>
</gene>
<name>A0ABU1MTZ8_9CAUL</name>
<sequence>MRNAPSRHLVGLLAGLAVGLTGLSAQAAPGDWVKGVTAAPTPKEPPAIALPVATEQANPAPEAWARQDASQRLVYNVSRPSLTLMPGGPAADKAAPAVILVPGGGFQFLAMDNEGYDVAKRLAPLGVRVLILKYRTTPLPGGFDGFKAALAATFQRSEGGEERARQAPYAVADAQAAVRAVRAHAREWGVDPQRVGILGFSAGAMTVLGALQANAPDARPDFAGMIYGPTQSSVVPPNAPPLFAALAADDRFFRSQDLSLIQNWRASGASVEFHLYSAGGHGFASQPHGTTSDAWFDQYALWLKAMKLTP</sequence>
<dbReference type="EMBL" id="JAVDRL010000001">
    <property type="protein sequence ID" value="MDR6529346.1"/>
    <property type="molecule type" value="Genomic_DNA"/>
</dbReference>
<evidence type="ECO:0000256" key="2">
    <source>
        <dbReference type="SAM" id="SignalP"/>
    </source>
</evidence>
<reference evidence="4 5" key="1">
    <citation type="submission" date="2023-07" db="EMBL/GenBank/DDBJ databases">
        <title>Sorghum-associated microbial communities from plants grown in Nebraska, USA.</title>
        <authorList>
            <person name="Schachtman D."/>
        </authorList>
    </citation>
    <scope>NUCLEOTIDE SEQUENCE [LARGE SCALE GENOMIC DNA]</scope>
    <source>
        <strain evidence="4 5">DS2154</strain>
    </source>
</reference>
<feature type="signal peptide" evidence="2">
    <location>
        <begin position="1"/>
        <end position="27"/>
    </location>
</feature>
<dbReference type="InterPro" id="IPR029058">
    <property type="entry name" value="AB_hydrolase_fold"/>
</dbReference>
<keyword evidence="5" id="KW-1185">Reference proteome</keyword>
<dbReference type="PANTHER" id="PTHR48081:SF6">
    <property type="entry name" value="PEPTIDASE S9 PROLYL OLIGOPEPTIDASE CATALYTIC DOMAIN-CONTAINING PROTEIN"/>
    <property type="match status" value="1"/>
</dbReference>
<protein>
    <submittedName>
        <fullName evidence="4">Acetyl esterase/lipase</fullName>
    </submittedName>
</protein>
<organism evidence="4 5">
    <name type="scientific">Caulobacter rhizosphaerae</name>
    <dbReference type="NCBI Taxonomy" id="2010972"/>
    <lineage>
        <taxon>Bacteria</taxon>
        <taxon>Pseudomonadati</taxon>
        <taxon>Pseudomonadota</taxon>
        <taxon>Alphaproteobacteria</taxon>
        <taxon>Caulobacterales</taxon>
        <taxon>Caulobacteraceae</taxon>
        <taxon>Caulobacter</taxon>
    </lineage>
</organism>
<dbReference type="Proteomes" id="UP001262754">
    <property type="component" value="Unassembled WGS sequence"/>
</dbReference>
<feature type="chain" id="PRO_5045056119" evidence="2">
    <location>
        <begin position="28"/>
        <end position="310"/>
    </location>
</feature>
<dbReference type="Gene3D" id="3.40.50.1820">
    <property type="entry name" value="alpha/beta hydrolase"/>
    <property type="match status" value="1"/>
</dbReference>